<sequence>MDILAKVSIVFWRFHFYPAVIAALLLTLLFPFLFGVENASMVQSAEIYERFFPLIGLILFLPLYLPDGSEETTSLIKTKRFAYVNILFLRFIQIMLALFLLTCGCLLIFKQSNAAIAFGRFLFGGLANTLFMGGLFAFGFALTVQPVAGLILPLGYYVASLFTGDKYLKIFYLFTLNDQDATSKLVLFVSGVVLVLVSFMLAKRRT</sequence>
<accession>A0ABU3F5G1</accession>
<keyword evidence="1" id="KW-0472">Membrane</keyword>
<feature type="transmembrane region" description="Helical" evidence="1">
    <location>
        <begin position="147"/>
        <end position="164"/>
    </location>
</feature>
<name>A0ABU3F5G1_9ENTE</name>
<feature type="transmembrane region" description="Helical" evidence="1">
    <location>
        <begin position="16"/>
        <end position="35"/>
    </location>
</feature>
<feature type="transmembrane region" description="Helical" evidence="1">
    <location>
        <begin position="47"/>
        <end position="65"/>
    </location>
</feature>
<feature type="transmembrane region" description="Helical" evidence="1">
    <location>
        <begin position="85"/>
        <end position="109"/>
    </location>
</feature>
<feature type="transmembrane region" description="Helical" evidence="1">
    <location>
        <begin position="121"/>
        <end position="141"/>
    </location>
</feature>
<protein>
    <recommendedName>
        <fullName evidence="4">ABC transporter permease</fullName>
    </recommendedName>
</protein>
<keyword evidence="1" id="KW-1133">Transmembrane helix</keyword>
<dbReference type="Proteomes" id="UP001252875">
    <property type="component" value="Unassembled WGS sequence"/>
</dbReference>
<evidence type="ECO:0008006" key="4">
    <source>
        <dbReference type="Google" id="ProtNLM"/>
    </source>
</evidence>
<dbReference type="EMBL" id="JARPYI010000018">
    <property type="protein sequence ID" value="MDT2602347.1"/>
    <property type="molecule type" value="Genomic_DNA"/>
</dbReference>
<proteinExistence type="predicted"/>
<evidence type="ECO:0000313" key="2">
    <source>
        <dbReference type="EMBL" id="MDT2602347.1"/>
    </source>
</evidence>
<gene>
    <name evidence="2" type="ORF">P7D85_21515</name>
</gene>
<keyword evidence="3" id="KW-1185">Reference proteome</keyword>
<organism evidence="2 3">
    <name type="scientific">Enterococcus hulanensis</name>
    <dbReference type="NCBI Taxonomy" id="2559929"/>
    <lineage>
        <taxon>Bacteria</taxon>
        <taxon>Bacillati</taxon>
        <taxon>Bacillota</taxon>
        <taxon>Bacilli</taxon>
        <taxon>Lactobacillales</taxon>
        <taxon>Enterococcaceae</taxon>
        <taxon>Enterococcus</taxon>
    </lineage>
</organism>
<reference evidence="2 3" key="1">
    <citation type="submission" date="2023-03" db="EMBL/GenBank/DDBJ databases">
        <authorList>
            <person name="Shen W."/>
            <person name="Cai J."/>
        </authorList>
    </citation>
    <scope>NUCLEOTIDE SEQUENCE [LARGE SCALE GENOMIC DNA]</scope>
    <source>
        <strain evidence="2 3">D6-4</strain>
    </source>
</reference>
<evidence type="ECO:0000313" key="3">
    <source>
        <dbReference type="Proteomes" id="UP001252875"/>
    </source>
</evidence>
<feature type="transmembrane region" description="Helical" evidence="1">
    <location>
        <begin position="185"/>
        <end position="202"/>
    </location>
</feature>
<comment type="caution">
    <text evidence="2">The sequence shown here is derived from an EMBL/GenBank/DDBJ whole genome shotgun (WGS) entry which is preliminary data.</text>
</comment>
<evidence type="ECO:0000256" key="1">
    <source>
        <dbReference type="SAM" id="Phobius"/>
    </source>
</evidence>
<dbReference type="RefSeq" id="WP_311823543.1">
    <property type="nucleotide sequence ID" value="NZ_JARPYF010000017.1"/>
</dbReference>
<keyword evidence="1" id="KW-0812">Transmembrane</keyword>